<dbReference type="Proteomes" id="UP000036403">
    <property type="component" value="Unassembled WGS sequence"/>
</dbReference>
<gene>
    <name evidence="1" type="ORF">RF55_10414</name>
</gene>
<dbReference type="EMBL" id="LBMM01007274">
    <property type="protein sequence ID" value="KMQ89893.1"/>
    <property type="molecule type" value="Genomic_DNA"/>
</dbReference>
<dbReference type="AlphaFoldDB" id="A0A0J7KHG3"/>
<keyword evidence="2" id="KW-1185">Reference proteome</keyword>
<sequence length="156" mass="18411">MFRASLDWACAVGLQESEKNSSTGKQSWTNIVLKEACDFSTPRHRPGLPRKNVFWWGENIVTCRTNCIKAMRKWTKSKRRNNLEEIQECRMNYIDEKKILRKAIKMAKKKAWQDLIESVDSEPWKLPYRIVLKRLKRIFPGLTETLDKGVLNRLLD</sequence>
<comment type="caution">
    <text evidence="1">The sequence shown here is derived from an EMBL/GenBank/DDBJ whole genome shotgun (WGS) entry which is preliminary data.</text>
</comment>
<proteinExistence type="predicted"/>
<name>A0A0J7KHG3_LASNI</name>
<reference evidence="1 2" key="1">
    <citation type="submission" date="2015-04" db="EMBL/GenBank/DDBJ databases">
        <title>Lasius niger genome sequencing.</title>
        <authorList>
            <person name="Konorov E.A."/>
            <person name="Nikitin M.A."/>
            <person name="Kirill M.V."/>
            <person name="Chang P."/>
        </authorList>
    </citation>
    <scope>NUCLEOTIDE SEQUENCE [LARGE SCALE GENOMIC DNA]</scope>
    <source>
        <tissue evidence="1">Whole</tissue>
    </source>
</reference>
<protein>
    <submittedName>
        <fullName evidence="1">Type-1 retrotransposable element r1dm</fullName>
    </submittedName>
</protein>
<evidence type="ECO:0000313" key="1">
    <source>
        <dbReference type="EMBL" id="KMQ89893.1"/>
    </source>
</evidence>
<dbReference type="OrthoDB" id="7697131at2759"/>
<dbReference type="PaxDb" id="67767-A0A0J7KHG3"/>
<organism evidence="1 2">
    <name type="scientific">Lasius niger</name>
    <name type="common">Black garden ant</name>
    <dbReference type="NCBI Taxonomy" id="67767"/>
    <lineage>
        <taxon>Eukaryota</taxon>
        <taxon>Metazoa</taxon>
        <taxon>Ecdysozoa</taxon>
        <taxon>Arthropoda</taxon>
        <taxon>Hexapoda</taxon>
        <taxon>Insecta</taxon>
        <taxon>Pterygota</taxon>
        <taxon>Neoptera</taxon>
        <taxon>Endopterygota</taxon>
        <taxon>Hymenoptera</taxon>
        <taxon>Apocrita</taxon>
        <taxon>Aculeata</taxon>
        <taxon>Formicoidea</taxon>
        <taxon>Formicidae</taxon>
        <taxon>Formicinae</taxon>
        <taxon>Lasius</taxon>
        <taxon>Lasius</taxon>
    </lineage>
</organism>
<evidence type="ECO:0000313" key="2">
    <source>
        <dbReference type="Proteomes" id="UP000036403"/>
    </source>
</evidence>
<accession>A0A0J7KHG3</accession>